<keyword evidence="2" id="KW-0732">Signal</keyword>
<feature type="signal peptide" evidence="2">
    <location>
        <begin position="1"/>
        <end position="26"/>
    </location>
</feature>
<dbReference type="Proteomes" id="UP000077628">
    <property type="component" value="Unassembled WGS sequence"/>
</dbReference>
<name>A0A177MZM3_9GAMM</name>
<dbReference type="RefSeq" id="WP_064031828.1">
    <property type="nucleotide sequence ID" value="NZ_LUUK01000234.1"/>
</dbReference>
<dbReference type="STRING" id="702114.A1355_16420"/>
<keyword evidence="4" id="KW-1185">Reference proteome</keyword>
<protein>
    <recommendedName>
        <fullName evidence="5">Porin</fullName>
    </recommendedName>
</protein>
<evidence type="ECO:0000256" key="2">
    <source>
        <dbReference type="SAM" id="SignalP"/>
    </source>
</evidence>
<reference evidence="4" key="1">
    <citation type="submission" date="2016-03" db="EMBL/GenBank/DDBJ databases">
        <authorList>
            <person name="Heylen K."/>
            <person name="De Vos P."/>
            <person name="Vekeman B."/>
        </authorList>
    </citation>
    <scope>NUCLEOTIDE SEQUENCE [LARGE SCALE GENOMIC DNA]</scope>
    <source>
        <strain evidence="4">R-45383</strain>
    </source>
</reference>
<dbReference type="InterPro" id="IPR023614">
    <property type="entry name" value="Porin_dom_sf"/>
</dbReference>
<keyword evidence="1" id="KW-0175">Coiled coil</keyword>
<gene>
    <name evidence="3" type="ORF">A1355_16420</name>
</gene>
<evidence type="ECO:0000256" key="1">
    <source>
        <dbReference type="SAM" id="Coils"/>
    </source>
</evidence>
<dbReference type="Gene3D" id="2.40.160.10">
    <property type="entry name" value="Porin"/>
    <property type="match status" value="1"/>
</dbReference>
<organism evidence="3 4">
    <name type="scientific">Methylomonas koyamae</name>
    <dbReference type="NCBI Taxonomy" id="702114"/>
    <lineage>
        <taxon>Bacteria</taxon>
        <taxon>Pseudomonadati</taxon>
        <taxon>Pseudomonadota</taxon>
        <taxon>Gammaproteobacteria</taxon>
        <taxon>Methylococcales</taxon>
        <taxon>Methylococcaceae</taxon>
        <taxon>Methylomonas</taxon>
    </lineage>
</organism>
<dbReference type="EMBL" id="LUUK01000234">
    <property type="protein sequence ID" value="OAI11168.1"/>
    <property type="molecule type" value="Genomic_DNA"/>
</dbReference>
<dbReference type="SUPFAM" id="SSF56935">
    <property type="entry name" value="Porins"/>
    <property type="match status" value="1"/>
</dbReference>
<feature type="chain" id="PRO_5008068611" description="Porin" evidence="2">
    <location>
        <begin position="27"/>
        <end position="500"/>
    </location>
</feature>
<feature type="coiled-coil region" evidence="1">
    <location>
        <begin position="41"/>
        <end position="112"/>
    </location>
</feature>
<dbReference type="OrthoDB" id="9768080at2"/>
<comment type="caution">
    <text evidence="3">The sequence shown here is derived from an EMBL/GenBank/DDBJ whole genome shotgun (WGS) entry which is preliminary data.</text>
</comment>
<accession>A0A177MZM3</accession>
<dbReference type="AlphaFoldDB" id="A0A177MZM3"/>
<proteinExistence type="predicted"/>
<sequence length="500" mass="55659">MIICKQFKPSACLAGAISLALGSADAAPPIPNTMEEMWKIVQQQQKEIEALKAKTAQNEALQQEVNTLKEQQKTTLVAVQSAPAVNGKTEPRSELERKTDVLATEVERLKTQLFIPESREYKSQYGLGPAASNVYRVNRGISIGGYGEAMYTNYADPRGDSATNKDTADLERAVIYLGYKFNDWIVLNNEFEFEHASTGEGAEEKGEISVEFSQLDFLLNPKYNVRAGLMLMPMGFINEMHEPTTYHGNHRPDVERYIIPSTWREMGAGLFGEILPGLEYRAYAVNGLNAANFSNIGIKEGRGGGSNAQAEDFAFTARLDYSPNFVPGLMVGASTFQGNSSQKNLVDFDGKGVDFYTQLYEGHLQYKYRGLELRALGAWSRIENTEFLNPIIAGDGPIGKESFGWYVEAAHDIMPFVWKESSQYLAPFVRVERYDTVAAVASGFEKGSGLDRWIYQAGLSYKPIDNIVIKADYRNIRDRKLVPAGVPFGDEFNLGFGFIY</sequence>
<evidence type="ECO:0008006" key="5">
    <source>
        <dbReference type="Google" id="ProtNLM"/>
    </source>
</evidence>
<evidence type="ECO:0000313" key="3">
    <source>
        <dbReference type="EMBL" id="OAI11168.1"/>
    </source>
</evidence>
<evidence type="ECO:0000313" key="4">
    <source>
        <dbReference type="Proteomes" id="UP000077628"/>
    </source>
</evidence>